<dbReference type="VEuPathDB" id="VectorBase:AATE010723"/>
<organism evidence="1">
    <name type="scientific">Anopheles atroparvus</name>
    <name type="common">European mosquito</name>
    <dbReference type="NCBI Taxonomy" id="41427"/>
    <lineage>
        <taxon>Eukaryota</taxon>
        <taxon>Metazoa</taxon>
        <taxon>Ecdysozoa</taxon>
        <taxon>Arthropoda</taxon>
        <taxon>Hexapoda</taxon>
        <taxon>Insecta</taxon>
        <taxon>Pterygota</taxon>
        <taxon>Neoptera</taxon>
        <taxon>Endopterygota</taxon>
        <taxon>Diptera</taxon>
        <taxon>Nematocera</taxon>
        <taxon>Culicoidea</taxon>
        <taxon>Culicidae</taxon>
        <taxon>Anophelinae</taxon>
        <taxon>Anopheles</taxon>
    </lineage>
</organism>
<dbReference type="AlphaFoldDB" id="A0A182J3M8"/>
<proteinExistence type="predicted"/>
<dbReference type="EnsemblMetazoa" id="AATE010723-RA">
    <property type="protein sequence ID" value="AATE010723-PA.1"/>
    <property type="gene ID" value="AATE010723"/>
</dbReference>
<sequence length="333" mass="35675">MIAHFNPPLQISTALLLCAISAVAFVQGQSAPGYNYPRPPTPPPFTGYNYPKPSKPFNEGYSYTTPKCPLVLPSTVTVTDYQTVVSTAFLTETQTLPPVTSTRLDTSYITLPPVIQTQTDTETLSLTFTQTDYLTSTTTEIRPTTVTSLLTTTYCQPNTYLPPPTPPPNTYLPVEPPAKEYLPQRPSVSQETRFSQAGPGFAQAGIGFTQAGTGFTQAGTTATNQGTNQGTFISTFVQQQQQQPGPIKRATAFDPNPTRIGLSQGRGASGERPESNEVIPSSDQLPQPAINIIYVDRNSNNNAGGAPGQPPAGLMNWLLCKFNLSSGSCASDN</sequence>
<evidence type="ECO:0000313" key="1">
    <source>
        <dbReference type="EnsemblMetazoa" id="AATE010723-PA.1"/>
    </source>
</evidence>
<accession>A0A182J3M8</accession>
<protein>
    <submittedName>
        <fullName evidence="1">Uncharacterized protein</fullName>
    </submittedName>
</protein>
<reference evidence="1" key="1">
    <citation type="submission" date="2022-08" db="UniProtKB">
        <authorList>
            <consortium name="EnsemblMetazoa"/>
        </authorList>
    </citation>
    <scope>IDENTIFICATION</scope>
    <source>
        <strain evidence="1">EBRO</strain>
    </source>
</reference>
<name>A0A182J3M8_ANOAO</name>